<comment type="caution">
    <text evidence="1">The sequence shown here is derived from an EMBL/GenBank/DDBJ whole genome shotgun (WGS) entry which is preliminary data.</text>
</comment>
<evidence type="ECO:0000313" key="1">
    <source>
        <dbReference type="EMBL" id="GAI27052.1"/>
    </source>
</evidence>
<dbReference type="InterPro" id="IPR036615">
    <property type="entry name" value="Mur_ligase_C_dom_sf"/>
</dbReference>
<feature type="non-terminal residue" evidence="1">
    <location>
        <position position="1"/>
    </location>
</feature>
<dbReference type="SUPFAM" id="SSF53244">
    <property type="entry name" value="MurD-like peptide ligases, peptide-binding domain"/>
    <property type="match status" value="1"/>
</dbReference>
<organism evidence="1">
    <name type="scientific">marine sediment metagenome</name>
    <dbReference type="NCBI Taxonomy" id="412755"/>
    <lineage>
        <taxon>unclassified sequences</taxon>
        <taxon>metagenomes</taxon>
        <taxon>ecological metagenomes</taxon>
    </lineage>
</organism>
<dbReference type="Gene3D" id="3.90.190.20">
    <property type="entry name" value="Mur ligase, C-terminal domain"/>
    <property type="match status" value="1"/>
</dbReference>
<dbReference type="GO" id="GO:0016881">
    <property type="term" value="F:acid-amino acid ligase activity"/>
    <property type="evidence" value="ECO:0007669"/>
    <property type="project" value="InterPro"/>
</dbReference>
<dbReference type="AlphaFoldDB" id="X1M625"/>
<proteinExistence type="predicted"/>
<sequence>LEKMQKGDTLLIAGKGHEKVQIFKDKVVEFDDRKVVRNLLGAHKTVNRI</sequence>
<reference evidence="1" key="1">
    <citation type="journal article" date="2014" name="Front. Microbiol.">
        <title>High frequency of phylogenetically diverse reductive dehalogenase-homologous genes in deep subseafloor sedimentary metagenomes.</title>
        <authorList>
            <person name="Kawai M."/>
            <person name="Futagami T."/>
            <person name="Toyoda A."/>
            <person name="Takaki Y."/>
            <person name="Nishi S."/>
            <person name="Hori S."/>
            <person name="Arai W."/>
            <person name="Tsubouchi T."/>
            <person name="Morono Y."/>
            <person name="Uchiyama I."/>
            <person name="Ito T."/>
            <person name="Fujiyama A."/>
            <person name="Inagaki F."/>
            <person name="Takami H."/>
        </authorList>
    </citation>
    <scope>NUCLEOTIDE SEQUENCE</scope>
    <source>
        <strain evidence="1">Expedition CK06-06</strain>
    </source>
</reference>
<protein>
    <recommendedName>
        <fullName evidence="2">Mur ligase C-terminal domain-containing protein</fullName>
    </recommendedName>
</protein>
<name>X1M625_9ZZZZ</name>
<accession>X1M625</accession>
<dbReference type="EMBL" id="BARV01021735">
    <property type="protein sequence ID" value="GAI27052.1"/>
    <property type="molecule type" value="Genomic_DNA"/>
</dbReference>
<gene>
    <name evidence="1" type="ORF">S06H3_35956</name>
</gene>
<evidence type="ECO:0008006" key="2">
    <source>
        <dbReference type="Google" id="ProtNLM"/>
    </source>
</evidence>